<keyword evidence="10 15" id="KW-0720">Serine protease</keyword>
<evidence type="ECO:0000256" key="12">
    <source>
        <dbReference type="ARBA" id="ARBA00023026"/>
    </source>
</evidence>
<dbReference type="Pfam" id="PF00082">
    <property type="entry name" value="Peptidase_S8"/>
    <property type="match status" value="1"/>
</dbReference>
<reference evidence="17" key="1">
    <citation type="journal article" date="2020" name="Stud. Mycol.">
        <title>101 Dothideomycetes genomes: a test case for predicting lifestyles and emergence of pathogens.</title>
        <authorList>
            <person name="Haridas S."/>
            <person name="Albert R."/>
            <person name="Binder M."/>
            <person name="Bloem J."/>
            <person name="Labutti K."/>
            <person name="Salamov A."/>
            <person name="Andreopoulos B."/>
            <person name="Baker S."/>
            <person name="Barry K."/>
            <person name="Bills G."/>
            <person name="Bluhm B."/>
            <person name="Cannon C."/>
            <person name="Castanera R."/>
            <person name="Culley D."/>
            <person name="Daum C."/>
            <person name="Ezra D."/>
            <person name="Gonzalez J."/>
            <person name="Henrissat B."/>
            <person name="Kuo A."/>
            <person name="Liang C."/>
            <person name="Lipzen A."/>
            <person name="Lutzoni F."/>
            <person name="Magnuson J."/>
            <person name="Mondo S."/>
            <person name="Nolan M."/>
            <person name="Ohm R."/>
            <person name="Pangilinan J."/>
            <person name="Park H.-J."/>
            <person name="Ramirez L."/>
            <person name="Alfaro M."/>
            <person name="Sun H."/>
            <person name="Tritt A."/>
            <person name="Yoshinaga Y."/>
            <person name="Zwiers L.-H."/>
            <person name="Turgeon B."/>
            <person name="Goodwin S."/>
            <person name="Spatafora J."/>
            <person name="Crous P."/>
            <person name="Grigoriev I."/>
        </authorList>
    </citation>
    <scope>NUCLEOTIDE SEQUENCE</scope>
    <source>
        <strain evidence="17">CBS 107.79</strain>
    </source>
</reference>
<evidence type="ECO:0000259" key="16">
    <source>
        <dbReference type="PROSITE" id="PS51695"/>
    </source>
</evidence>
<evidence type="ECO:0000256" key="2">
    <source>
        <dbReference type="ARBA" id="ARBA00002451"/>
    </source>
</evidence>
<dbReference type="Proteomes" id="UP000800036">
    <property type="component" value="Unassembled WGS sequence"/>
</dbReference>
<evidence type="ECO:0000256" key="4">
    <source>
        <dbReference type="ARBA" id="ARBA00012462"/>
    </source>
</evidence>
<evidence type="ECO:0000256" key="15">
    <source>
        <dbReference type="PROSITE-ProRule" id="PRU01032"/>
    </source>
</evidence>
<accession>A0A6A5V4X0</accession>
<dbReference type="EMBL" id="ML976694">
    <property type="protein sequence ID" value="KAF1971289.1"/>
    <property type="molecule type" value="Genomic_DNA"/>
</dbReference>
<organism evidence="17 18">
    <name type="scientific">Bimuria novae-zelandiae CBS 107.79</name>
    <dbReference type="NCBI Taxonomy" id="1447943"/>
    <lineage>
        <taxon>Eukaryota</taxon>
        <taxon>Fungi</taxon>
        <taxon>Dikarya</taxon>
        <taxon>Ascomycota</taxon>
        <taxon>Pezizomycotina</taxon>
        <taxon>Dothideomycetes</taxon>
        <taxon>Pleosporomycetidae</taxon>
        <taxon>Pleosporales</taxon>
        <taxon>Massarineae</taxon>
        <taxon>Didymosphaeriaceae</taxon>
        <taxon>Bimuria</taxon>
    </lineage>
</organism>
<evidence type="ECO:0000256" key="9">
    <source>
        <dbReference type="ARBA" id="ARBA00022801"/>
    </source>
</evidence>
<dbReference type="Gene3D" id="3.40.50.200">
    <property type="entry name" value="Peptidase S8/S53 domain"/>
    <property type="match status" value="1"/>
</dbReference>
<dbReference type="SUPFAM" id="SSF54897">
    <property type="entry name" value="Protease propeptides/inhibitors"/>
    <property type="match status" value="1"/>
</dbReference>
<evidence type="ECO:0000256" key="10">
    <source>
        <dbReference type="ARBA" id="ARBA00022825"/>
    </source>
</evidence>
<feature type="active site" description="Charge relay system" evidence="15">
    <location>
        <position position="432"/>
    </location>
</feature>
<evidence type="ECO:0000256" key="8">
    <source>
        <dbReference type="ARBA" id="ARBA00022729"/>
    </source>
</evidence>
<keyword evidence="7 15" id="KW-0479">Metal-binding</keyword>
<evidence type="ECO:0000256" key="14">
    <source>
        <dbReference type="ARBA" id="ARBA00023180"/>
    </source>
</evidence>
<dbReference type="GO" id="GO:0006508">
    <property type="term" value="P:proteolysis"/>
    <property type="evidence" value="ECO:0007669"/>
    <property type="project" value="UniProtKB-KW"/>
</dbReference>
<dbReference type="GO" id="GO:0008240">
    <property type="term" value="F:tripeptidyl-peptidase activity"/>
    <property type="evidence" value="ECO:0007669"/>
    <property type="project" value="UniProtKB-EC"/>
</dbReference>
<dbReference type="CDD" id="cd04056">
    <property type="entry name" value="Peptidases_S53"/>
    <property type="match status" value="1"/>
</dbReference>
<dbReference type="PROSITE" id="PS51695">
    <property type="entry name" value="SEDOLISIN"/>
    <property type="match status" value="1"/>
</dbReference>
<protein>
    <recommendedName>
        <fullName evidence="4">tripeptidyl-peptidase II</fullName>
        <ecNumber evidence="4">3.4.14.10</ecNumber>
    </recommendedName>
</protein>
<dbReference type="GO" id="GO:0046872">
    <property type="term" value="F:metal ion binding"/>
    <property type="evidence" value="ECO:0007669"/>
    <property type="project" value="UniProtKB-UniRule"/>
</dbReference>
<dbReference type="InterPro" id="IPR050819">
    <property type="entry name" value="Tripeptidyl-peptidase_I"/>
</dbReference>
<comment type="catalytic activity">
    <reaction evidence="1">
        <text>Release of an N-terminal tripeptide from a polypeptide.</text>
        <dbReference type="EC" id="3.4.14.10"/>
    </reaction>
</comment>
<dbReference type="PANTHER" id="PTHR14218:SF35">
    <property type="entry name" value="PEPTIDASE S53 DOMAIN-CONTAINING PROTEIN"/>
    <property type="match status" value="1"/>
</dbReference>
<dbReference type="SMART" id="SM00944">
    <property type="entry name" value="Pro-kuma_activ"/>
    <property type="match status" value="1"/>
</dbReference>
<dbReference type="GO" id="GO:0004252">
    <property type="term" value="F:serine-type endopeptidase activity"/>
    <property type="evidence" value="ECO:0007669"/>
    <property type="project" value="UniProtKB-UniRule"/>
</dbReference>
<evidence type="ECO:0000256" key="5">
    <source>
        <dbReference type="ARBA" id="ARBA00022525"/>
    </source>
</evidence>
<keyword evidence="11 15" id="KW-0106">Calcium</keyword>
<dbReference type="InterPro" id="IPR030400">
    <property type="entry name" value="Sedolisin_dom"/>
</dbReference>
<keyword evidence="13" id="KW-0865">Zymogen</keyword>
<dbReference type="PANTHER" id="PTHR14218">
    <property type="entry name" value="PROTEASE S8 TRIPEPTIDYL PEPTIDASE I CLN2"/>
    <property type="match status" value="1"/>
</dbReference>
<evidence type="ECO:0000256" key="3">
    <source>
        <dbReference type="ARBA" id="ARBA00004239"/>
    </source>
</evidence>
<comment type="cofactor">
    <cofactor evidence="15">
        <name>Ca(2+)</name>
        <dbReference type="ChEBI" id="CHEBI:29108"/>
    </cofactor>
    <text evidence="15">Binds 1 Ca(2+) ion per subunit.</text>
</comment>
<dbReference type="Pfam" id="PF09286">
    <property type="entry name" value="Pro-kuma_activ"/>
    <property type="match status" value="1"/>
</dbReference>
<dbReference type="InterPro" id="IPR036852">
    <property type="entry name" value="Peptidase_S8/S53_dom_sf"/>
</dbReference>
<feature type="active site" description="Charge relay system" evidence="15">
    <location>
        <position position="220"/>
    </location>
</feature>
<feature type="domain" description="Peptidase S53" evidence="16">
    <location>
        <begin position="141"/>
        <end position="528"/>
    </location>
</feature>
<comment type="function">
    <text evidence="2">Secreted tripeptidyl-peptidase which degrades proteins at acidic pHs and is involved in virulence.</text>
</comment>
<sequence length="542" mass="58464">MEISTPSHPRYGQHLKRDELKQLIKPREESTNAILDWLEDSGIASDDIVNDGEWINFVATVATAEDMLDTTFKSYQSLNRPDVQKIRTLHYSVPKVVREHIDLIQPTTRFAQLRAQSNNIHDQEEIPFTTSAVVNATCGRSITPQCLQELYNFGNYTAGNASVTIGVTGYLEQYARFKDWAQFASQFAPYAVGSNFTWTSVNGGILDQRATNSSVEANLDLQYTLGLVAPALDVNFYSTPGRGILVPDLDQPNLDDNENEPYLDLFTFLVNQPDDKLPQVLTTSYGEDEQSVPPEYNKKVCDLIGQLGTRGVSVIFSSGDTGVGSACQTNDGKNTTRFLPIFPAACPYVTSVGGTTGVNPERAVSFSSGGFSDLYPAPSYQKSAVSAYLEKLGSQWTGLYNPQGRGFPDVAAAGTNYRVVDKGALVSVGGTSASAPTFASVVGLLNNARLSAGQPALGFLNPWLYQSASGFTDITLGGSTGCTGRSIYSGLPAPYVPYASWNATEGWDPVTGLGTPDFGKLLKLTQQSGGYGTGRRGLMGRV</sequence>
<keyword evidence="18" id="KW-1185">Reference proteome</keyword>
<dbReference type="InterPro" id="IPR015366">
    <property type="entry name" value="S53_propep"/>
</dbReference>
<feature type="binding site" evidence="15">
    <location>
        <position position="473"/>
    </location>
    <ligand>
        <name>Ca(2+)</name>
        <dbReference type="ChEBI" id="CHEBI:29108"/>
    </ligand>
</feature>
<evidence type="ECO:0000256" key="1">
    <source>
        <dbReference type="ARBA" id="ARBA00001910"/>
    </source>
</evidence>
<gene>
    <name evidence="17" type="ORF">BU23DRAFT_556093</name>
</gene>
<keyword evidence="8" id="KW-0732">Signal</keyword>
<evidence type="ECO:0000256" key="13">
    <source>
        <dbReference type="ARBA" id="ARBA00023145"/>
    </source>
</evidence>
<proteinExistence type="predicted"/>
<evidence type="ECO:0000256" key="6">
    <source>
        <dbReference type="ARBA" id="ARBA00022670"/>
    </source>
</evidence>
<keyword evidence="14" id="KW-0325">Glycoprotein</keyword>
<dbReference type="FunFam" id="3.40.50.200:FF:000015">
    <property type="entry name" value="Tripeptidyl peptidase A"/>
    <property type="match status" value="1"/>
</dbReference>
<feature type="binding site" evidence="15">
    <location>
        <position position="508"/>
    </location>
    <ligand>
        <name>Ca(2+)</name>
        <dbReference type="ChEBI" id="CHEBI:29108"/>
    </ligand>
</feature>
<dbReference type="InterPro" id="IPR000209">
    <property type="entry name" value="Peptidase_S8/S53_dom"/>
</dbReference>
<dbReference type="OrthoDB" id="409122at2759"/>
<dbReference type="EC" id="3.4.14.10" evidence="4"/>
<keyword evidence="9 15" id="KW-0378">Hydrolase</keyword>
<feature type="binding site" evidence="15">
    <location>
        <position position="506"/>
    </location>
    <ligand>
        <name>Ca(2+)</name>
        <dbReference type="ChEBI" id="CHEBI:29108"/>
    </ligand>
</feature>
<evidence type="ECO:0000313" key="18">
    <source>
        <dbReference type="Proteomes" id="UP000800036"/>
    </source>
</evidence>
<feature type="active site" description="Charge relay system" evidence="15">
    <location>
        <position position="216"/>
    </location>
</feature>
<name>A0A6A5V4X0_9PLEO</name>
<evidence type="ECO:0000256" key="11">
    <source>
        <dbReference type="ARBA" id="ARBA00022837"/>
    </source>
</evidence>
<dbReference type="GO" id="GO:0005576">
    <property type="term" value="C:extracellular region"/>
    <property type="evidence" value="ECO:0007669"/>
    <property type="project" value="UniProtKB-SubCell"/>
</dbReference>
<dbReference type="SUPFAM" id="SSF52743">
    <property type="entry name" value="Subtilisin-like"/>
    <property type="match status" value="1"/>
</dbReference>
<evidence type="ECO:0000313" key="17">
    <source>
        <dbReference type="EMBL" id="KAF1971289.1"/>
    </source>
</evidence>
<dbReference type="AlphaFoldDB" id="A0A6A5V4X0"/>
<keyword evidence="5" id="KW-0964">Secreted</keyword>
<keyword evidence="6 15" id="KW-0645">Protease</keyword>
<feature type="binding site" evidence="15">
    <location>
        <position position="474"/>
    </location>
    <ligand>
        <name>Ca(2+)</name>
        <dbReference type="ChEBI" id="CHEBI:29108"/>
    </ligand>
</feature>
<keyword evidence="12" id="KW-0843">Virulence</keyword>
<dbReference type="CDD" id="cd11377">
    <property type="entry name" value="Pro-peptidase_S53"/>
    <property type="match status" value="1"/>
</dbReference>
<comment type="subcellular location">
    <subcellularLocation>
        <location evidence="3">Secreted</location>
        <location evidence="3">Extracellular space</location>
    </subcellularLocation>
</comment>
<evidence type="ECO:0000256" key="7">
    <source>
        <dbReference type="ARBA" id="ARBA00022723"/>
    </source>
</evidence>